<evidence type="ECO:0000313" key="6">
    <source>
        <dbReference type="Proteomes" id="UP000663832"/>
    </source>
</evidence>
<dbReference type="PANTHER" id="PTHR33444:SF7">
    <property type="entry name" value="TRANSMEMBRANE PROTEIN 272"/>
    <property type="match status" value="1"/>
</dbReference>
<dbReference type="Proteomes" id="UP000663877">
    <property type="component" value="Unassembled WGS sequence"/>
</dbReference>
<feature type="domain" description="Ig-like" evidence="3">
    <location>
        <begin position="285"/>
        <end position="373"/>
    </location>
</feature>
<keyword evidence="1" id="KW-1133">Transmembrane helix</keyword>
<proteinExistence type="predicted"/>
<name>A0A816BGT2_9BILA</name>
<reference evidence="5" key="1">
    <citation type="submission" date="2021-02" db="EMBL/GenBank/DDBJ databases">
        <authorList>
            <person name="Nowell W R."/>
        </authorList>
    </citation>
    <scope>NUCLEOTIDE SEQUENCE</scope>
</reference>
<sequence length="728" mass="83608">MKHFEDLSLLWFIITTVSSMTISPHGGYLYIDEGTDFYIECIGINPNWIIAKRLLSENARISTELIENNRKSVLTIHGMDTSHTGPYLCQTNQSISTIILQLTKHKADMTKQIRFMNTNTNQSVVHGSDVRLNCFAQYYSEKAMDSPYLPKILWFFERRQIYNNDEKYILGTDSLVIRNFDYYDQGVYYCRAFITLKNNFLSKIYPIFVQLQNSSSYLNDTLIRTIENKHCNGFSENIKTNNTISYCNTDGYISNQTCPIGQIWNDDYSQCTLPLNHNQILQIIPNLSHMNVELGRTYTLLCQSNDPQIEPEWTYENGTIIGPGILTEQQITSYTLSNTHALYLRLAPVTIGTYICRSRSVIKPMNKTEVTITTTSITLTAQIIAETNGISFQSSTLAEYHVRINATLFIACRPEYFDFQTNSSYLPTANILRINDNNHFQLSETMDGLLIDQIGPNESGMYLCIGKIPLAKQWMTSFYPVMIFVSDPLFSLSNTNKSRRICYMEIYGDDNNDPYASRWSIGELRERQTNISVCARIYEEYADAEHFFDFARKTTSIVFRTKAASFFFAISLILPIIMISVGISNLEECPLDRNIPVFVLVGGALGSLKLLQVLWKQYNRHNGPSEEEGTDAQSGSTFMDVLTTLFLIVWFIYGNHLIYRYRVPRFEQTTEDPEHWCSKNVYSLTIISIAYTYSLVTLMILIVVIVVFTVHFQYRRRAIQEAKEAGCT</sequence>
<feature type="signal peptide" evidence="2">
    <location>
        <begin position="1"/>
        <end position="19"/>
    </location>
</feature>
<dbReference type="OrthoDB" id="190835at2759"/>
<keyword evidence="1" id="KW-0472">Membrane</keyword>
<evidence type="ECO:0000259" key="3">
    <source>
        <dbReference type="PROSITE" id="PS50835"/>
    </source>
</evidence>
<feature type="transmembrane region" description="Helical" evidence="1">
    <location>
        <begin position="595"/>
        <end position="615"/>
    </location>
</feature>
<dbReference type="PROSITE" id="PS50835">
    <property type="entry name" value="IG_LIKE"/>
    <property type="match status" value="2"/>
</dbReference>
<dbReference type="InterPro" id="IPR036179">
    <property type="entry name" value="Ig-like_dom_sf"/>
</dbReference>
<dbReference type="InterPro" id="IPR013783">
    <property type="entry name" value="Ig-like_fold"/>
</dbReference>
<organism evidence="5 6">
    <name type="scientific">Adineta steineri</name>
    <dbReference type="NCBI Taxonomy" id="433720"/>
    <lineage>
        <taxon>Eukaryota</taxon>
        <taxon>Metazoa</taxon>
        <taxon>Spiralia</taxon>
        <taxon>Gnathifera</taxon>
        <taxon>Rotifera</taxon>
        <taxon>Eurotatoria</taxon>
        <taxon>Bdelloidea</taxon>
        <taxon>Adinetida</taxon>
        <taxon>Adinetidae</taxon>
        <taxon>Adineta</taxon>
    </lineage>
</organism>
<accession>A0A816BGT2</accession>
<feature type="transmembrane region" description="Helical" evidence="1">
    <location>
        <begin position="641"/>
        <end position="661"/>
    </location>
</feature>
<keyword evidence="2" id="KW-0732">Signal</keyword>
<feature type="domain" description="Ig-like" evidence="3">
    <location>
        <begin position="113"/>
        <end position="192"/>
    </location>
</feature>
<dbReference type="InterPro" id="IPR040350">
    <property type="entry name" value="TMEM272"/>
</dbReference>
<dbReference type="EMBL" id="CAJNOM010001425">
    <property type="protein sequence ID" value="CAF1607488.1"/>
    <property type="molecule type" value="Genomic_DNA"/>
</dbReference>
<dbReference type="AlphaFoldDB" id="A0A816BGT2"/>
<evidence type="ECO:0000313" key="4">
    <source>
        <dbReference type="EMBL" id="CAF1380828.1"/>
    </source>
</evidence>
<evidence type="ECO:0000313" key="5">
    <source>
        <dbReference type="EMBL" id="CAF1607488.1"/>
    </source>
</evidence>
<dbReference type="EMBL" id="CAJNOI010001085">
    <property type="protein sequence ID" value="CAF1380828.1"/>
    <property type="molecule type" value="Genomic_DNA"/>
</dbReference>
<feature type="transmembrane region" description="Helical" evidence="1">
    <location>
        <begin position="563"/>
        <end position="583"/>
    </location>
</feature>
<dbReference type="Gene3D" id="2.60.40.10">
    <property type="entry name" value="Immunoglobulins"/>
    <property type="match status" value="2"/>
</dbReference>
<protein>
    <recommendedName>
        <fullName evidence="3">Ig-like domain-containing protein</fullName>
    </recommendedName>
</protein>
<dbReference type="SMART" id="SM00409">
    <property type="entry name" value="IG"/>
    <property type="match status" value="4"/>
</dbReference>
<feature type="transmembrane region" description="Helical" evidence="1">
    <location>
        <begin position="681"/>
        <end position="710"/>
    </location>
</feature>
<feature type="chain" id="PRO_5036229687" description="Ig-like domain-containing protein" evidence="2">
    <location>
        <begin position="20"/>
        <end position="728"/>
    </location>
</feature>
<evidence type="ECO:0000256" key="2">
    <source>
        <dbReference type="SAM" id="SignalP"/>
    </source>
</evidence>
<gene>
    <name evidence="4" type="ORF">BJG266_LOCUS36560</name>
    <name evidence="5" type="ORF">QVE165_LOCUS53535</name>
</gene>
<dbReference type="PANTHER" id="PTHR33444">
    <property type="entry name" value="SI:DKEY-19B23.12-RELATED"/>
    <property type="match status" value="1"/>
</dbReference>
<comment type="caution">
    <text evidence="5">The sequence shown here is derived from an EMBL/GenBank/DDBJ whole genome shotgun (WGS) entry which is preliminary data.</text>
</comment>
<dbReference type="InterPro" id="IPR007110">
    <property type="entry name" value="Ig-like_dom"/>
</dbReference>
<dbReference type="SUPFAM" id="SSF48726">
    <property type="entry name" value="Immunoglobulin"/>
    <property type="match status" value="3"/>
</dbReference>
<dbReference type="Proteomes" id="UP000663832">
    <property type="component" value="Unassembled WGS sequence"/>
</dbReference>
<keyword evidence="6" id="KW-1185">Reference proteome</keyword>
<evidence type="ECO:0000256" key="1">
    <source>
        <dbReference type="SAM" id="Phobius"/>
    </source>
</evidence>
<keyword evidence="1" id="KW-0812">Transmembrane</keyword>
<dbReference type="InterPro" id="IPR003599">
    <property type="entry name" value="Ig_sub"/>
</dbReference>